<evidence type="ECO:0000313" key="3">
    <source>
        <dbReference type="Proteomes" id="UP001210169"/>
    </source>
</evidence>
<feature type="domain" description="RapZ C-terminal" evidence="1">
    <location>
        <begin position="16"/>
        <end position="136"/>
    </location>
</feature>
<accession>A0ABY7ITT3</accession>
<dbReference type="EMBL" id="CP114203">
    <property type="protein sequence ID" value="WAU02080.1"/>
    <property type="molecule type" value="Genomic_DNA"/>
</dbReference>
<dbReference type="PANTHER" id="PTHR30448">
    <property type="entry name" value="RNASE ADAPTER PROTEIN RAPZ"/>
    <property type="match status" value="1"/>
</dbReference>
<dbReference type="InterPro" id="IPR053931">
    <property type="entry name" value="RapZ_C"/>
</dbReference>
<evidence type="ECO:0000259" key="1">
    <source>
        <dbReference type="Pfam" id="PF22740"/>
    </source>
</evidence>
<dbReference type="InterPro" id="IPR005337">
    <property type="entry name" value="RapZ-like"/>
</dbReference>
<name>A0ABY7ITT3_STRNI</name>
<evidence type="ECO:0000313" key="2">
    <source>
        <dbReference type="EMBL" id="WAU02080.1"/>
    </source>
</evidence>
<protein>
    <recommendedName>
        <fullName evidence="1">RapZ C-terminal domain-containing protein</fullName>
    </recommendedName>
</protein>
<dbReference type="Proteomes" id="UP001210169">
    <property type="component" value="Chromosome"/>
</dbReference>
<dbReference type="Pfam" id="PF22740">
    <property type="entry name" value="PapZ_C"/>
    <property type="match status" value="1"/>
</dbReference>
<dbReference type="GeneID" id="301329251"/>
<reference evidence="2 3" key="1">
    <citation type="submission" date="2022-12" db="EMBL/GenBank/DDBJ databases">
        <authorList>
            <person name="Ruckert C."/>
            <person name="Busche T."/>
            <person name="Kalinowski J."/>
            <person name="Wittmann C."/>
        </authorList>
    </citation>
    <scope>NUCLEOTIDE SEQUENCE [LARGE SCALE GENOMIC DNA]</scope>
    <source>
        <strain evidence="2 3">DSM 40276</strain>
    </source>
</reference>
<proteinExistence type="predicted"/>
<gene>
    <name evidence="2" type="ORF">STRNI_000030</name>
</gene>
<dbReference type="RefSeq" id="WP_277410258.1">
    <property type="nucleotide sequence ID" value="NZ_CP114203.1"/>
</dbReference>
<dbReference type="PANTHER" id="PTHR30448:SF0">
    <property type="entry name" value="RNASE ADAPTER PROTEIN RAPZ"/>
    <property type="match status" value="1"/>
</dbReference>
<keyword evidence="3" id="KW-1185">Reference proteome</keyword>
<sequence>MQITHLDGRGPVTAVIRSIGARHPGAHDLVTDGLYLDLRHALRNPADDPAMRYLTGLDTKVYAHVLATSGARELITRTAVQLRTLADEVPWGRLVRLTVACQGGRHRSVAVAEAVARRAWAAWGGECGVEAEHHHIDHPVLPASD</sequence>
<organism evidence="2 3">
    <name type="scientific">Streptomyces nigrescens</name>
    <dbReference type="NCBI Taxonomy" id="1920"/>
    <lineage>
        <taxon>Bacteria</taxon>
        <taxon>Bacillati</taxon>
        <taxon>Actinomycetota</taxon>
        <taxon>Actinomycetes</taxon>
        <taxon>Kitasatosporales</taxon>
        <taxon>Streptomycetaceae</taxon>
        <taxon>Streptomyces</taxon>
    </lineage>
</organism>